<feature type="transmembrane region" description="Helical" evidence="2">
    <location>
        <begin position="429"/>
        <end position="448"/>
    </location>
</feature>
<feature type="transmembrane region" description="Helical" evidence="2">
    <location>
        <begin position="177"/>
        <end position="196"/>
    </location>
</feature>
<feature type="transmembrane region" description="Helical" evidence="2">
    <location>
        <begin position="328"/>
        <end position="354"/>
    </location>
</feature>
<dbReference type="GO" id="GO:0015297">
    <property type="term" value="F:antiporter activity"/>
    <property type="evidence" value="ECO:0007669"/>
    <property type="project" value="InterPro"/>
</dbReference>
<evidence type="ECO:0000313" key="3">
    <source>
        <dbReference type="EMBL" id="KAJ2776388.1"/>
    </source>
</evidence>
<name>A0A9W8LEF4_9FUNG</name>
<dbReference type="Pfam" id="PF01554">
    <property type="entry name" value="MatE"/>
    <property type="match status" value="2"/>
</dbReference>
<feature type="transmembrane region" description="Helical" evidence="2">
    <location>
        <begin position="208"/>
        <end position="234"/>
    </location>
</feature>
<proteinExistence type="inferred from homology"/>
<comment type="caution">
    <text evidence="3">The sequence shown here is derived from an EMBL/GenBank/DDBJ whole genome shotgun (WGS) entry which is preliminary data.</text>
</comment>
<comment type="similarity">
    <text evidence="1">Belongs to the multi antimicrobial extrusion (MATE) (TC 2.A.66.1) family.</text>
</comment>
<dbReference type="OrthoDB" id="2126698at2759"/>
<feature type="transmembrane region" description="Helical" evidence="2">
    <location>
        <begin position="399"/>
        <end position="423"/>
    </location>
</feature>
<keyword evidence="2" id="KW-0472">Membrane</keyword>
<evidence type="ECO:0000256" key="2">
    <source>
        <dbReference type="SAM" id="Phobius"/>
    </source>
</evidence>
<reference evidence="3" key="1">
    <citation type="submission" date="2022-07" db="EMBL/GenBank/DDBJ databases">
        <title>Phylogenomic reconstructions and comparative analyses of Kickxellomycotina fungi.</title>
        <authorList>
            <person name="Reynolds N.K."/>
            <person name="Stajich J.E."/>
            <person name="Barry K."/>
            <person name="Grigoriev I.V."/>
            <person name="Crous P."/>
            <person name="Smith M.E."/>
        </authorList>
    </citation>
    <scope>NUCLEOTIDE SEQUENCE</scope>
    <source>
        <strain evidence="3">NBRC 105414</strain>
    </source>
</reference>
<sequence length="473" mass="50318">MAETQPLRGGPVPDAPWRRALRELWWLARAAAPVIVSYYLHYAFGFVNLLSLGMWGGTAIGAYALANMTCALLAFAPATGVASALDTLCASSFARFGDGRQAGLHLQRGLTAVTLWYAAVLAIVHLGIPSVYAALGQADELAQPAAAYLRIVSLGLWPWMAFECLKRYVQANKQMRIPAAVLAVVAPLHLLAHWVSVWRRQASVAFTAVAWITVASYWAMFAGLAVCTLVWAALRPVWHPHQAKALVSAGFYSLAGPAMAEACGEYMAFELMTLFATYTGPTGLAAQAIAFSSMSMVYQLPHGAGAAAAVRIGRLLGRGDSAGARLSATVLVASSLAYSLLGSAFFVVCGGWWVRRYTHDAEVVAAAARLVLIAAAIEWTDATRGIVPGILRGMGRQRVAATINIGAYYLVVLPLAVVAVFGLHGGIGGLWVAFALGMCVLSGSYLYLISTIDWAREVERCAARLRPSPEATT</sequence>
<feature type="transmembrane region" description="Helical" evidence="2">
    <location>
        <begin position="47"/>
        <end position="66"/>
    </location>
</feature>
<dbReference type="GO" id="GO:0016020">
    <property type="term" value="C:membrane"/>
    <property type="evidence" value="ECO:0007669"/>
    <property type="project" value="InterPro"/>
</dbReference>
<feature type="transmembrane region" description="Helical" evidence="2">
    <location>
        <begin position="72"/>
        <end position="94"/>
    </location>
</feature>
<evidence type="ECO:0000256" key="1">
    <source>
        <dbReference type="ARBA" id="ARBA00010199"/>
    </source>
</evidence>
<protein>
    <submittedName>
        <fullName evidence="3">Ethionine resistance protein</fullName>
    </submittedName>
</protein>
<evidence type="ECO:0000313" key="4">
    <source>
        <dbReference type="Proteomes" id="UP001140217"/>
    </source>
</evidence>
<dbReference type="InterPro" id="IPR002528">
    <property type="entry name" value="MATE_fam"/>
</dbReference>
<dbReference type="GO" id="GO:0042910">
    <property type="term" value="F:xenobiotic transmembrane transporter activity"/>
    <property type="evidence" value="ECO:0007669"/>
    <property type="project" value="InterPro"/>
</dbReference>
<dbReference type="EMBL" id="JANBUL010000366">
    <property type="protein sequence ID" value="KAJ2776388.1"/>
    <property type="molecule type" value="Genomic_DNA"/>
</dbReference>
<keyword evidence="4" id="KW-1185">Reference proteome</keyword>
<accession>A0A9W8LEF4</accession>
<dbReference type="AlphaFoldDB" id="A0A9W8LEF4"/>
<dbReference type="Proteomes" id="UP001140217">
    <property type="component" value="Unassembled WGS sequence"/>
</dbReference>
<keyword evidence="2" id="KW-1133">Transmembrane helix</keyword>
<feature type="transmembrane region" description="Helical" evidence="2">
    <location>
        <begin position="115"/>
        <end position="135"/>
    </location>
</feature>
<dbReference type="PANTHER" id="PTHR11206">
    <property type="entry name" value="MULTIDRUG RESISTANCE PROTEIN"/>
    <property type="match status" value="1"/>
</dbReference>
<keyword evidence="2" id="KW-0812">Transmembrane</keyword>
<feature type="transmembrane region" description="Helical" evidence="2">
    <location>
        <begin position="147"/>
        <end position="165"/>
    </location>
</feature>
<gene>
    <name evidence="3" type="primary">ERC1_8</name>
    <name evidence="3" type="ORF">H4R18_005696</name>
</gene>
<organism evidence="3 4">
    <name type="scientific">Coemansia javaensis</name>
    <dbReference type="NCBI Taxonomy" id="2761396"/>
    <lineage>
        <taxon>Eukaryota</taxon>
        <taxon>Fungi</taxon>
        <taxon>Fungi incertae sedis</taxon>
        <taxon>Zoopagomycota</taxon>
        <taxon>Kickxellomycotina</taxon>
        <taxon>Kickxellomycetes</taxon>
        <taxon>Kickxellales</taxon>
        <taxon>Kickxellaceae</taxon>
        <taxon>Coemansia</taxon>
    </lineage>
</organism>